<evidence type="ECO:0000313" key="4">
    <source>
        <dbReference type="Proteomes" id="UP000800200"/>
    </source>
</evidence>
<dbReference type="GO" id="GO:0003676">
    <property type="term" value="F:nucleic acid binding"/>
    <property type="evidence" value="ECO:0007669"/>
    <property type="project" value="InterPro"/>
</dbReference>
<dbReference type="InterPro" id="IPR054722">
    <property type="entry name" value="PolX-like_BBD"/>
</dbReference>
<evidence type="ECO:0000259" key="2">
    <source>
        <dbReference type="Pfam" id="PF22936"/>
    </source>
</evidence>
<feature type="region of interest" description="Disordered" evidence="1">
    <location>
        <begin position="104"/>
        <end position="150"/>
    </location>
</feature>
<dbReference type="InterPro" id="IPR036875">
    <property type="entry name" value="Znf_CCHC_sf"/>
</dbReference>
<dbReference type="GO" id="GO:0008270">
    <property type="term" value="F:zinc ion binding"/>
    <property type="evidence" value="ECO:0007669"/>
    <property type="project" value="InterPro"/>
</dbReference>
<gene>
    <name evidence="3" type="ORF">K469DRAFT_767285</name>
</gene>
<protein>
    <recommendedName>
        <fullName evidence="2">Retrovirus-related Pol polyprotein from transposon TNT 1-94-like beta-barrel domain-containing protein</fullName>
    </recommendedName>
</protein>
<organism evidence="3 4">
    <name type="scientific">Zopfia rhizophila CBS 207.26</name>
    <dbReference type="NCBI Taxonomy" id="1314779"/>
    <lineage>
        <taxon>Eukaryota</taxon>
        <taxon>Fungi</taxon>
        <taxon>Dikarya</taxon>
        <taxon>Ascomycota</taxon>
        <taxon>Pezizomycotina</taxon>
        <taxon>Dothideomycetes</taxon>
        <taxon>Dothideomycetes incertae sedis</taxon>
        <taxon>Zopfiaceae</taxon>
        <taxon>Zopfia</taxon>
    </lineage>
</organism>
<keyword evidence="4" id="KW-1185">Reference proteome</keyword>
<evidence type="ECO:0000256" key="1">
    <source>
        <dbReference type="SAM" id="MobiDB-lite"/>
    </source>
</evidence>
<dbReference type="Proteomes" id="UP000800200">
    <property type="component" value="Unassembled WGS sequence"/>
</dbReference>
<feature type="domain" description="Retrovirus-related Pol polyprotein from transposon TNT 1-94-like beta-barrel" evidence="2">
    <location>
        <begin position="162"/>
        <end position="237"/>
    </location>
</feature>
<accession>A0A6A6E905</accession>
<feature type="compositionally biased region" description="Basic residues" evidence="1">
    <location>
        <begin position="42"/>
        <end position="55"/>
    </location>
</feature>
<name>A0A6A6E905_9PEZI</name>
<dbReference type="EMBL" id="ML994623">
    <property type="protein sequence ID" value="KAF2188467.1"/>
    <property type="molecule type" value="Genomic_DNA"/>
</dbReference>
<feature type="region of interest" description="Disordered" evidence="1">
    <location>
        <begin position="42"/>
        <end position="68"/>
    </location>
</feature>
<dbReference type="Pfam" id="PF22936">
    <property type="entry name" value="Pol_BBD"/>
    <property type="match status" value="1"/>
</dbReference>
<dbReference type="OrthoDB" id="5429139at2759"/>
<sequence length="266" mass="29915">MSVLDGFITQPDLPVSNKLKMFYEKEAMMKYTTSTTKEKAHATKQIKWKTHKPAWKSRDTSQDDEMSDADDTRCFICDSTQHWKTDCPYAEEVKRYAIKLRLRDEKPAKAKRPSKPSKDSRKGRKPVAGIRKHGHTAGSEDDATGSMHLSKEELSKASPTHWILDNGASSPMTDQLHLFRKLRKIPKVIIQVGGSELYSTQKGTALVTAMGGSKAYVRNVYYVKDLGVSLLSGRKLCKLSPGNIHGSFDEISSSLYYKEKEILKAV</sequence>
<reference evidence="3" key="1">
    <citation type="journal article" date="2020" name="Stud. Mycol.">
        <title>101 Dothideomycetes genomes: a test case for predicting lifestyles and emergence of pathogens.</title>
        <authorList>
            <person name="Haridas S."/>
            <person name="Albert R."/>
            <person name="Binder M."/>
            <person name="Bloem J."/>
            <person name="Labutti K."/>
            <person name="Salamov A."/>
            <person name="Andreopoulos B."/>
            <person name="Baker S."/>
            <person name="Barry K."/>
            <person name="Bills G."/>
            <person name="Bluhm B."/>
            <person name="Cannon C."/>
            <person name="Castanera R."/>
            <person name="Culley D."/>
            <person name="Daum C."/>
            <person name="Ezra D."/>
            <person name="Gonzalez J."/>
            <person name="Henrissat B."/>
            <person name="Kuo A."/>
            <person name="Liang C."/>
            <person name="Lipzen A."/>
            <person name="Lutzoni F."/>
            <person name="Magnuson J."/>
            <person name="Mondo S."/>
            <person name="Nolan M."/>
            <person name="Ohm R."/>
            <person name="Pangilinan J."/>
            <person name="Park H.-J."/>
            <person name="Ramirez L."/>
            <person name="Alfaro M."/>
            <person name="Sun H."/>
            <person name="Tritt A."/>
            <person name="Yoshinaga Y."/>
            <person name="Zwiers L.-H."/>
            <person name="Turgeon B."/>
            <person name="Goodwin S."/>
            <person name="Spatafora J."/>
            <person name="Crous P."/>
            <person name="Grigoriev I."/>
        </authorList>
    </citation>
    <scope>NUCLEOTIDE SEQUENCE</scope>
    <source>
        <strain evidence="3">CBS 207.26</strain>
    </source>
</reference>
<dbReference type="AlphaFoldDB" id="A0A6A6E905"/>
<feature type="non-terminal residue" evidence="3">
    <location>
        <position position="266"/>
    </location>
</feature>
<feature type="compositionally biased region" description="Basic residues" evidence="1">
    <location>
        <begin position="109"/>
        <end position="135"/>
    </location>
</feature>
<evidence type="ECO:0000313" key="3">
    <source>
        <dbReference type="EMBL" id="KAF2188467.1"/>
    </source>
</evidence>
<proteinExistence type="predicted"/>
<dbReference type="SUPFAM" id="SSF57756">
    <property type="entry name" value="Retrovirus zinc finger-like domains"/>
    <property type="match status" value="1"/>
</dbReference>